<organism evidence="2 3">
    <name type="scientific">Ophiocordyceps sinensis</name>
    <dbReference type="NCBI Taxonomy" id="72228"/>
    <lineage>
        <taxon>Eukaryota</taxon>
        <taxon>Fungi</taxon>
        <taxon>Dikarya</taxon>
        <taxon>Ascomycota</taxon>
        <taxon>Pezizomycotina</taxon>
        <taxon>Sordariomycetes</taxon>
        <taxon>Hypocreomycetidae</taxon>
        <taxon>Hypocreales</taxon>
        <taxon>Ophiocordycipitaceae</taxon>
        <taxon>Ophiocordyceps</taxon>
    </lineage>
</organism>
<name>A0A8H4PUR4_9HYPO</name>
<keyword evidence="3" id="KW-1185">Reference proteome</keyword>
<proteinExistence type="predicted"/>
<evidence type="ECO:0000256" key="1">
    <source>
        <dbReference type="SAM" id="MobiDB-lite"/>
    </source>
</evidence>
<comment type="caution">
    <text evidence="2">The sequence shown here is derived from an EMBL/GenBank/DDBJ whole genome shotgun (WGS) entry which is preliminary data.</text>
</comment>
<feature type="region of interest" description="Disordered" evidence="1">
    <location>
        <begin position="157"/>
        <end position="178"/>
    </location>
</feature>
<dbReference type="EMBL" id="JAAVMX010000003">
    <property type="protein sequence ID" value="KAF4510839.1"/>
    <property type="molecule type" value="Genomic_DNA"/>
</dbReference>
<evidence type="ECO:0000313" key="2">
    <source>
        <dbReference type="EMBL" id="KAF4510839.1"/>
    </source>
</evidence>
<dbReference type="OrthoDB" id="4928116at2759"/>
<reference evidence="2 3" key="1">
    <citation type="journal article" date="2020" name="Genome Biol. Evol.">
        <title>A new high-quality draft genome assembly of the Chinese cordyceps Ophiocordyceps sinensis.</title>
        <authorList>
            <person name="Shu R."/>
            <person name="Zhang J."/>
            <person name="Meng Q."/>
            <person name="Zhang H."/>
            <person name="Zhou G."/>
            <person name="Li M."/>
            <person name="Wu P."/>
            <person name="Zhao Y."/>
            <person name="Chen C."/>
            <person name="Qin Q."/>
        </authorList>
    </citation>
    <scope>NUCLEOTIDE SEQUENCE [LARGE SCALE GENOMIC DNA]</scope>
    <source>
        <strain evidence="2 3">IOZ07</strain>
    </source>
</reference>
<accession>A0A8H4PUR4</accession>
<dbReference type="AlphaFoldDB" id="A0A8H4PUR4"/>
<sequence length="501" mass="56052">MALPPSTDESCLSTSGGTWNDAVLSAAYGITSSLPRGKAAVLKGLLPAFTAAINARLIMSNQIPEMKDSREMPHCIWHPEKLRRRGLLALYKSLDILPEVAIVEEARESGSLEIFEHIMKQLVKWKVFDDYTGTLSAPTPSPLNGDTVVRRELDYTQGFGKPSGRIHGEDGDADPDDPSEDDLFSITSLFGDASAWADMTEFLANKPGSSLPVSKTALDLLSNPLPANLPTCDKDVLIVMAAYRGDLDRYCRLRRPHLVHGEFEAIVRGVYHNTQFAQWWSTRPPPEKGRVFRIATAIVARFIMNDDISWALTVGKGGFGHWEPDYPCLIFFPDMANSDTYEALARAVPAMRPAVARAAMYANYKAPFDLVVTGPNDDFETVTPNPALYAEAMQSPEPYYRNILERIARERGLLDTIKEPSRDVPSWEQASLRRWDVHVKHNVLYAEVDRWRDIVADSQDCEMAIYDGVRCNAMGLERYLSPPEEWRPSVKDGRRYGRKGA</sequence>
<gene>
    <name evidence="2" type="ORF">G6O67_002698</name>
</gene>
<dbReference type="Proteomes" id="UP000557566">
    <property type="component" value="Unassembled WGS sequence"/>
</dbReference>
<evidence type="ECO:0000313" key="3">
    <source>
        <dbReference type="Proteomes" id="UP000557566"/>
    </source>
</evidence>
<protein>
    <submittedName>
        <fullName evidence="2">Uncharacterized protein</fullName>
    </submittedName>
</protein>